<dbReference type="InterPro" id="IPR013325">
    <property type="entry name" value="RNA_pol_sigma_r2"/>
</dbReference>
<reference evidence="9" key="1">
    <citation type="submission" date="2015-07" db="EMBL/GenBank/DDBJ databases">
        <title>Draft Genome Sequences of Anaerolinea thermolimosa IMO-1, Bellilinea caldifistulae GOMI-1, Leptolinea tardivitalis YMTK-2, Levilinea saccharolytica KIBI-1,Longilinea arvoryzae KOME-1, Previously Described as Members of the Anaerolineaceae (Chloroflexi).</title>
        <authorList>
            <person name="Sekiguchi Y."/>
            <person name="Ohashi A."/>
            <person name="Matsuura N."/>
            <person name="Tourlousse M.D."/>
        </authorList>
    </citation>
    <scope>NUCLEOTIDE SEQUENCE [LARGE SCALE GENOMIC DNA]</scope>
    <source>
        <strain evidence="9">KOME-1</strain>
    </source>
</reference>
<dbReference type="InterPro" id="IPR000838">
    <property type="entry name" value="RNA_pol_sigma70_ECF_CS"/>
</dbReference>
<keyword evidence="5 6" id="KW-0804">Transcription</keyword>
<dbReference type="PANTHER" id="PTHR43133:SF8">
    <property type="entry name" value="RNA POLYMERASE SIGMA FACTOR HI_1459-RELATED"/>
    <property type="match status" value="1"/>
</dbReference>
<keyword evidence="3 6" id="KW-0731">Sigma factor</keyword>
<dbReference type="InterPro" id="IPR014284">
    <property type="entry name" value="RNA_pol_sigma-70_dom"/>
</dbReference>
<dbReference type="SUPFAM" id="SSF88946">
    <property type="entry name" value="Sigma2 domain of RNA polymerase sigma factors"/>
    <property type="match status" value="1"/>
</dbReference>
<dbReference type="STRING" id="360412.LARV_03828"/>
<dbReference type="Pfam" id="PF04542">
    <property type="entry name" value="Sigma70_r2"/>
    <property type="match status" value="1"/>
</dbReference>
<name>A0A0K8MZG4_9CHLR</name>
<dbReference type="InterPro" id="IPR007627">
    <property type="entry name" value="RNA_pol_sigma70_r2"/>
</dbReference>
<dbReference type="GO" id="GO:0003677">
    <property type="term" value="F:DNA binding"/>
    <property type="evidence" value="ECO:0007669"/>
    <property type="project" value="UniProtKB-KW"/>
</dbReference>
<dbReference type="GO" id="GO:0006352">
    <property type="term" value="P:DNA-templated transcription initiation"/>
    <property type="evidence" value="ECO:0007669"/>
    <property type="project" value="InterPro"/>
</dbReference>
<feature type="domain" description="RNA polymerase sigma factor 70 region 4 type 2" evidence="8">
    <location>
        <begin position="124"/>
        <end position="175"/>
    </location>
</feature>
<dbReference type="Gene3D" id="1.10.10.10">
    <property type="entry name" value="Winged helix-like DNA-binding domain superfamily/Winged helix DNA-binding domain"/>
    <property type="match status" value="1"/>
</dbReference>
<evidence type="ECO:0000256" key="5">
    <source>
        <dbReference type="ARBA" id="ARBA00023163"/>
    </source>
</evidence>
<dbReference type="PANTHER" id="PTHR43133">
    <property type="entry name" value="RNA POLYMERASE ECF-TYPE SIGMA FACTO"/>
    <property type="match status" value="1"/>
</dbReference>
<dbReference type="PROSITE" id="PS01063">
    <property type="entry name" value="SIGMA70_ECF"/>
    <property type="match status" value="1"/>
</dbReference>
<dbReference type="InterPro" id="IPR036388">
    <property type="entry name" value="WH-like_DNA-bd_sf"/>
</dbReference>
<dbReference type="InterPro" id="IPR039425">
    <property type="entry name" value="RNA_pol_sigma-70-like"/>
</dbReference>
<dbReference type="GO" id="GO:0016987">
    <property type="term" value="F:sigma factor activity"/>
    <property type="evidence" value="ECO:0007669"/>
    <property type="project" value="UniProtKB-KW"/>
</dbReference>
<gene>
    <name evidence="9" type="ORF">LARV_03828</name>
</gene>
<evidence type="ECO:0000256" key="6">
    <source>
        <dbReference type="RuleBase" id="RU000716"/>
    </source>
</evidence>
<dbReference type="CDD" id="cd06171">
    <property type="entry name" value="Sigma70_r4"/>
    <property type="match status" value="1"/>
</dbReference>
<evidence type="ECO:0000259" key="7">
    <source>
        <dbReference type="Pfam" id="PF04542"/>
    </source>
</evidence>
<dbReference type="EMBL" id="DF967973">
    <property type="protein sequence ID" value="GAP16032.1"/>
    <property type="molecule type" value="Genomic_DNA"/>
</dbReference>
<dbReference type="SUPFAM" id="SSF88659">
    <property type="entry name" value="Sigma3 and sigma4 domains of RNA polymerase sigma factors"/>
    <property type="match status" value="1"/>
</dbReference>
<dbReference type="Pfam" id="PF08281">
    <property type="entry name" value="Sigma70_r4_2"/>
    <property type="match status" value="1"/>
</dbReference>
<feature type="domain" description="RNA polymerase sigma-70 region 2" evidence="7">
    <location>
        <begin position="22"/>
        <end position="88"/>
    </location>
</feature>
<sequence>MDEHQAIYRLKQGDIRGLEWVVNQYHEKAIRVAYLIAGDTQLAEDIVQDAFLHVFRSIQQFDASRPFAPWFFRIVANQAVQASQKQARQLSMDDDEEDFDLVKLLSSRGSSVEELAEASELSARLWEVIQKLSPRQREVIVLRYYLEMNEKEMAGKLNSAPGTVKWLLNAARKKLSALLKPERMQP</sequence>
<dbReference type="NCBIfam" id="TIGR02937">
    <property type="entry name" value="sigma70-ECF"/>
    <property type="match status" value="1"/>
</dbReference>
<proteinExistence type="inferred from homology"/>
<keyword evidence="10" id="KW-1185">Reference proteome</keyword>
<organism evidence="9">
    <name type="scientific">Longilinea arvoryzae</name>
    <dbReference type="NCBI Taxonomy" id="360412"/>
    <lineage>
        <taxon>Bacteria</taxon>
        <taxon>Bacillati</taxon>
        <taxon>Chloroflexota</taxon>
        <taxon>Anaerolineae</taxon>
        <taxon>Anaerolineales</taxon>
        <taxon>Anaerolineaceae</taxon>
        <taxon>Longilinea</taxon>
    </lineage>
</organism>
<dbReference type="AlphaFoldDB" id="A0A0K8MZG4"/>
<evidence type="ECO:0000259" key="8">
    <source>
        <dbReference type="Pfam" id="PF08281"/>
    </source>
</evidence>
<evidence type="ECO:0000313" key="10">
    <source>
        <dbReference type="Proteomes" id="UP000055060"/>
    </source>
</evidence>
<dbReference type="Gene3D" id="1.10.1740.10">
    <property type="match status" value="1"/>
</dbReference>
<evidence type="ECO:0000256" key="3">
    <source>
        <dbReference type="ARBA" id="ARBA00023082"/>
    </source>
</evidence>
<dbReference type="InterPro" id="IPR013249">
    <property type="entry name" value="RNA_pol_sigma70_r4_t2"/>
</dbReference>
<dbReference type="InterPro" id="IPR013324">
    <property type="entry name" value="RNA_pol_sigma_r3/r4-like"/>
</dbReference>
<keyword evidence="4 6" id="KW-0238">DNA-binding</keyword>
<keyword evidence="2 6" id="KW-0805">Transcription regulation</keyword>
<evidence type="ECO:0000256" key="2">
    <source>
        <dbReference type="ARBA" id="ARBA00023015"/>
    </source>
</evidence>
<comment type="similarity">
    <text evidence="1 6">Belongs to the sigma-70 factor family. ECF subfamily.</text>
</comment>
<dbReference type="GO" id="GO:0006950">
    <property type="term" value="P:response to stress"/>
    <property type="evidence" value="ECO:0007669"/>
    <property type="project" value="UniProtKB-ARBA"/>
</dbReference>
<evidence type="ECO:0000313" key="9">
    <source>
        <dbReference type="EMBL" id="GAP16032.1"/>
    </source>
</evidence>
<evidence type="ECO:0000256" key="1">
    <source>
        <dbReference type="ARBA" id="ARBA00010641"/>
    </source>
</evidence>
<accession>A0A0K8MZG4</accession>
<protein>
    <recommendedName>
        <fullName evidence="6">RNA polymerase sigma factor</fullName>
    </recommendedName>
</protein>
<dbReference type="Proteomes" id="UP000055060">
    <property type="component" value="Unassembled WGS sequence"/>
</dbReference>
<evidence type="ECO:0000256" key="4">
    <source>
        <dbReference type="ARBA" id="ARBA00023125"/>
    </source>
</evidence>